<dbReference type="Pfam" id="PF11740">
    <property type="entry name" value="KfrA_N"/>
    <property type="match status" value="1"/>
</dbReference>
<keyword evidence="1" id="KW-0175">Coiled coil</keyword>
<dbReference type="EMBL" id="AP012547">
    <property type="protein sequence ID" value="BAO29638.1"/>
    <property type="molecule type" value="Genomic_DNA"/>
</dbReference>
<dbReference type="AlphaFoldDB" id="W0SI96"/>
<proteinExistence type="predicted"/>
<dbReference type="HOGENOM" id="CLU_059382_0_0_4"/>
<organism evidence="3 4">
    <name type="scientific">Sulfuritalea hydrogenivorans sk43H</name>
    <dbReference type="NCBI Taxonomy" id="1223802"/>
    <lineage>
        <taxon>Bacteria</taxon>
        <taxon>Pseudomonadati</taxon>
        <taxon>Pseudomonadota</taxon>
        <taxon>Betaproteobacteria</taxon>
        <taxon>Nitrosomonadales</taxon>
        <taxon>Sterolibacteriaceae</taxon>
        <taxon>Sulfuritalea</taxon>
    </lineage>
</organism>
<dbReference type="RefSeq" id="WP_041102063.1">
    <property type="nucleotide sequence ID" value="NZ_AP012547.1"/>
</dbReference>
<evidence type="ECO:0000313" key="4">
    <source>
        <dbReference type="Proteomes" id="UP000031637"/>
    </source>
</evidence>
<protein>
    <submittedName>
        <fullName evidence="3">Cointegrate resolution protein T</fullName>
    </submittedName>
</protein>
<reference evidence="3 4" key="1">
    <citation type="journal article" date="2014" name="Syst. Appl. Microbiol.">
        <title>Complete genomes of freshwater sulfur oxidizers Sulfuricella denitrificans skB26 and Sulfuritalea hydrogenivorans sk43H: genetic insights into the sulfur oxidation pathway of betaproteobacteria.</title>
        <authorList>
            <person name="Watanabe T."/>
            <person name="Kojima H."/>
            <person name="Fukui M."/>
        </authorList>
    </citation>
    <scope>NUCLEOTIDE SEQUENCE [LARGE SCALE GENOMIC DNA]</scope>
    <source>
        <strain evidence="3">DSM22779</strain>
    </source>
</reference>
<name>W0SI96_9PROT</name>
<accession>W0SI96</accession>
<feature type="coiled-coil region" evidence="1">
    <location>
        <begin position="105"/>
        <end position="210"/>
    </location>
</feature>
<feature type="domain" description="KfrA N-terminal DNA-binding" evidence="2">
    <location>
        <begin position="8"/>
        <end position="118"/>
    </location>
</feature>
<dbReference type="KEGG" id="shd:SUTH_01846"/>
<feature type="coiled-coil region" evidence="1">
    <location>
        <begin position="246"/>
        <end position="290"/>
    </location>
</feature>
<sequence>MARGGIYKAEVIRARDKLLAVGRYPSIDAVRQELGNTGSKATIHRYLKEIEEEEGGKSGTKVAISEALQDLVARLAERLQIEADARIAEVKAKYVAELTEQRQMQEAVEAEAAGLRKALEKVQADLTEEQTRHQRTAERLQHEITAHAIATQQVTDFEDRLRTEERHRRSLEEKHTHAREALEHFRTATKEQREQDQRQHEQQVQYLQSEVKTIGNSLIQAQQVAATSNQENARLTSELSQSGRSLHDARAEVRALKDVKAELVAAQQQMDRLGRRVAELETQIGAANATNEQLAAGRAQDRAEIHQLQISLTAARSAAETQEQLAEKIQAWMNQKPGPAGGAPAAGTR</sequence>
<gene>
    <name evidence="3" type="ORF">SUTH_01846</name>
</gene>
<keyword evidence="4" id="KW-1185">Reference proteome</keyword>
<dbReference type="STRING" id="1223802.SUTH_01846"/>
<evidence type="ECO:0000259" key="2">
    <source>
        <dbReference type="Pfam" id="PF11740"/>
    </source>
</evidence>
<evidence type="ECO:0000256" key="1">
    <source>
        <dbReference type="SAM" id="Coils"/>
    </source>
</evidence>
<dbReference type="InterPro" id="IPR021104">
    <property type="entry name" value="KfrA_DNA-bd_N"/>
</dbReference>
<dbReference type="Proteomes" id="UP000031637">
    <property type="component" value="Chromosome"/>
</dbReference>
<evidence type="ECO:0000313" key="3">
    <source>
        <dbReference type="EMBL" id="BAO29638.1"/>
    </source>
</evidence>